<evidence type="ECO:0000256" key="3">
    <source>
        <dbReference type="ARBA" id="ARBA00022449"/>
    </source>
</evidence>
<evidence type="ECO:0000313" key="16">
    <source>
        <dbReference type="Proteomes" id="UP000186026"/>
    </source>
</evidence>
<evidence type="ECO:0000256" key="7">
    <source>
        <dbReference type="ARBA" id="ARBA00023065"/>
    </source>
</evidence>
<evidence type="ECO:0000259" key="12">
    <source>
        <dbReference type="Pfam" id="PF00662"/>
    </source>
</evidence>
<feature type="transmembrane region" description="Helical" evidence="10">
    <location>
        <begin position="598"/>
        <end position="616"/>
    </location>
</feature>
<dbReference type="AlphaFoldDB" id="A0A1N7MPW6"/>
<feature type="transmembrane region" description="Helical" evidence="10">
    <location>
        <begin position="447"/>
        <end position="468"/>
    </location>
</feature>
<dbReference type="RefSeq" id="WP_076500866.1">
    <property type="nucleotide sequence ID" value="NZ_FTOP01000007.1"/>
</dbReference>
<protein>
    <submittedName>
        <fullName evidence="15">Multisubunit sodium/proton antiporter, MrpA subunit</fullName>
    </submittedName>
</protein>
<evidence type="ECO:0000313" key="15">
    <source>
        <dbReference type="EMBL" id="SIS88157.1"/>
    </source>
</evidence>
<dbReference type="PANTHER" id="PTHR43373">
    <property type="entry name" value="NA(+)/H(+) ANTIPORTER SUBUNIT"/>
    <property type="match status" value="1"/>
</dbReference>
<feature type="transmembrane region" description="Helical" evidence="10">
    <location>
        <begin position="740"/>
        <end position="758"/>
    </location>
</feature>
<dbReference type="InterPro" id="IPR001516">
    <property type="entry name" value="Proton_antipo_N"/>
</dbReference>
<gene>
    <name evidence="15" type="ORF">SAMN05421761_10726</name>
</gene>
<feature type="transmembrane region" description="Helical" evidence="10">
    <location>
        <begin position="204"/>
        <end position="228"/>
    </location>
</feature>
<evidence type="ECO:0000256" key="2">
    <source>
        <dbReference type="ARBA" id="ARBA00022448"/>
    </source>
</evidence>
<feature type="transmembrane region" description="Helical" evidence="10">
    <location>
        <begin position="296"/>
        <end position="314"/>
    </location>
</feature>
<proteinExistence type="predicted"/>
<feature type="domain" description="MrpA C-terminal/MbhD" evidence="13">
    <location>
        <begin position="605"/>
        <end position="670"/>
    </location>
</feature>
<feature type="domain" description="MrpA C-terminal/MbhE" evidence="14">
    <location>
        <begin position="680"/>
        <end position="759"/>
    </location>
</feature>
<evidence type="ECO:0000256" key="5">
    <source>
        <dbReference type="ARBA" id="ARBA00022692"/>
    </source>
</evidence>
<dbReference type="EMBL" id="FTOP01000007">
    <property type="protein sequence ID" value="SIS88157.1"/>
    <property type="molecule type" value="Genomic_DNA"/>
</dbReference>
<feature type="transmembrane region" description="Helical" evidence="10">
    <location>
        <begin position="159"/>
        <end position="184"/>
    </location>
</feature>
<evidence type="ECO:0000259" key="13">
    <source>
        <dbReference type="Pfam" id="PF13244"/>
    </source>
</evidence>
<dbReference type="GO" id="GO:0015297">
    <property type="term" value="F:antiporter activity"/>
    <property type="evidence" value="ECO:0007669"/>
    <property type="project" value="UniProtKB-KW"/>
</dbReference>
<dbReference type="OrthoDB" id="9807568at2"/>
<keyword evidence="6 10" id="KW-1133">Transmembrane helix</keyword>
<keyword evidence="7" id="KW-0406">Ion transport</keyword>
<evidence type="ECO:0000256" key="9">
    <source>
        <dbReference type="RuleBase" id="RU000320"/>
    </source>
</evidence>
<organism evidence="15 16">
    <name type="scientific">Belliella pelovolcani</name>
    <dbReference type="NCBI Taxonomy" id="529505"/>
    <lineage>
        <taxon>Bacteria</taxon>
        <taxon>Pseudomonadati</taxon>
        <taxon>Bacteroidota</taxon>
        <taxon>Cytophagia</taxon>
        <taxon>Cytophagales</taxon>
        <taxon>Cyclobacteriaceae</taxon>
        <taxon>Belliella</taxon>
    </lineage>
</organism>
<feature type="transmembrane region" description="Helical" evidence="10">
    <location>
        <begin position="647"/>
        <end position="669"/>
    </location>
</feature>
<feature type="transmembrane region" description="Helical" evidence="10">
    <location>
        <begin position="621"/>
        <end position="641"/>
    </location>
</feature>
<evidence type="ECO:0000256" key="8">
    <source>
        <dbReference type="ARBA" id="ARBA00023136"/>
    </source>
</evidence>
<feature type="transmembrane region" description="Helical" evidence="10">
    <location>
        <begin position="107"/>
        <end position="124"/>
    </location>
</feature>
<evidence type="ECO:0000256" key="10">
    <source>
        <dbReference type="SAM" id="Phobius"/>
    </source>
</evidence>
<feature type="transmembrane region" description="Helical" evidence="10">
    <location>
        <begin position="268"/>
        <end position="289"/>
    </location>
</feature>
<feature type="transmembrane region" description="Helical" evidence="10">
    <location>
        <begin position="29"/>
        <end position="45"/>
    </location>
</feature>
<keyword evidence="8 10" id="KW-0472">Membrane</keyword>
<evidence type="ECO:0000259" key="11">
    <source>
        <dbReference type="Pfam" id="PF00361"/>
    </source>
</evidence>
<dbReference type="PANTHER" id="PTHR43373:SF1">
    <property type="entry name" value="NA(+)_H(+) ANTIPORTER SUBUNIT A"/>
    <property type="match status" value="1"/>
</dbReference>
<evidence type="ECO:0000256" key="1">
    <source>
        <dbReference type="ARBA" id="ARBA00004651"/>
    </source>
</evidence>
<dbReference type="InterPro" id="IPR001750">
    <property type="entry name" value="ND/Mrp_TM"/>
</dbReference>
<feature type="transmembrane region" description="Helical" evidence="10">
    <location>
        <begin position="362"/>
        <end position="384"/>
    </location>
</feature>
<dbReference type="Pfam" id="PF13244">
    <property type="entry name" value="MbhD"/>
    <property type="match status" value="1"/>
</dbReference>
<dbReference type="STRING" id="529505.SAMN05421761_10726"/>
<dbReference type="Proteomes" id="UP000186026">
    <property type="component" value="Unassembled WGS sequence"/>
</dbReference>
<feature type="transmembrane region" description="Helical" evidence="10">
    <location>
        <begin position="491"/>
        <end position="514"/>
    </location>
</feature>
<feature type="transmembrane region" description="Helical" evidence="10">
    <location>
        <begin position="560"/>
        <end position="578"/>
    </location>
</feature>
<comment type="subcellular location">
    <subcellularLocation>
        <location evidence="1">Cell membrane</location>
        <topology evidence="1">Multi-pass membrane protein</topology>
    </subcellularLocation>
    <subcellularLocation>
        <location evidence="9">Membrane</location>
        <topology evidence="9">Multi-pass membrane protein</topology>
    </subcellularLocation>
</comment>
<dbReference type="InterPro" id="IPR025383">
    <property type="entry name" value="MrpA_C/MbhD"/>
</dbReference>
<dbReference type="GO" id="GO:0005886">
    <property type="term" value="C:plasma membrane"/>
    <property type="evidence" value="ECO:0007669"/>
    <property type="project" value="UniProtKB-SubCell"/>
</dbReference>
<feature type="domain" description="NADH-Ubiquinone oxidoreductase (complex I) chain 5 N-terminal" evidence="12">
    <location>
        <begin position="62"/>
        <end position="108"/>
    </location>
</feature>
<name>A0A1N7MPW6_9BACT</name>
<keyword evidence="2" id="KW-0813">Transport</keyword>
<reference evidence="16" key="1">
    <citation type="submission" date="2017-01" db="EMBL/GenBank/DDBJ databases">
        <authorList>
            <person name="Varghese N."/>
            <person name="Submissions S."/>
        </authorList>
    </citation>
    <scope>NUCLEOTIDE SEQUENCE [LARGE SCALE GENOMIC DNA]</scope>
    <source>
        <strain evidence="16">DSM 46698</strain>
    </source>
</reference>
<sequence length="768" mass="84588">MIIAILSGFIAAALIPLLSKIIKGKGSILLPFLPLSLFVYFASYLPKIGKGEKLNFVYEWVPSFGINLSFHLDGLSMLFALLITGIGTLVFFYTYSYLKGHVYLDRFYGYLSMFMASMLGLVLSDNIITLFIFWELTSISSFFLIGFNNDDPKSRKSALLALSITGMGGLFLLAGMLLLGTAGGSYSFQELLANGSLIQEHASYGWIILLVFLGAFTKSAQFPFHFWLPGAMKAPTPVSTYLHSATMVKAGIYILARFTPLLGGTTEWNTTLIIVGAVTMVYAAIHSIFRMDMKSILAYSTISALGILVFLIGLGTEESLLAAGVFILVHALYKATLFLITGIVDHETSTRDVTVLGGLRKVMMPVAIAAGLAALSNAGAPPFFGFIGKDLIYEATLHFGDWAYLLTGAAILTNICLLFAGLLAGYKPFVGNLPAEFSKVHLPHPTMWVPPLILAALGLIFGLFPVLIEKNLIQPVFSSLTNNDTVIHLKLWHGFNVVLGLSMLTLTLGVLLYWKLKPSEALFGKTLKFELFSPQTIALLFGRLFSGFAKFWTGFFQNGYLRNYVITILGFLTILLGYRLYQGVNFYVDTAKLTELTIYEVIVVLIMIVSIIFTVFSRSRLVAVASLGVIGYSICLIFLFYSAPDLAMTQFSIDTLTVILFVLVIYNLPKYKTFSKRRIRVRDGILSLFFGTLIAILTLEVLAEPLNRETSIFYAESAYILAKGKNVVNVILVDFRGLDTIVEITVLVIAAIGVFSLLKLRLKSIEKE</sequence>
<dbReference type="PRINTS" id="PR01434">
    <property type="entry name" value="NADHDHGNASE5"/>
</dbReference>
<dbReference type="Pfam" id="PF00361">
    <property type="entry name" value="Proton_antipo_M"/>
    <property type="match status" value="1"/>
</dbReference>
<feature type="domain" description="NADH:quinone oxidoreductase/Mrp antiporter transmembrane" evidence="11">
    <location>
        <begin position="124"/>
        <end position="407"/>
    </location>
</feature>
<feature type="transmembrane region" description="Helical" evidence="10">
    <location>
        <begin position="404"/>
        <end position="426"/>
    </location>
</feature>
<feature type="transmembrane region" description="Helical" evidence="10">
    <location>
        <begin position="681"/>
        <end position="703"/>
    </location>
</feature>
<evidence type="ECO:0000256" key="4">
    <source>
        <dbReference type="ARBA" id="ARBA00022475"/>
    </source>
</evidence>
<evidence type="ECO:0000256" key="6">
    <source>
        <dbReference type="ARBA" id="ARBA00022989"/>
    </source>
</evidence>
<dbReference type="Pfam" id="PF00662">
    <property type="entry name" value="Proton_antipo_N"/>
    <property type="match status" value="1"/>
</dbReference>
<keyword evidence="16" id="KW-1185">Reference proteome</keyword>
<accession>A0A1N7MPW6</accession>
<evidence type="ECO:0000259" key="14">
    <source>
        <dbReference type="Pfam" id="PF20501"/>
    </source>
</evidence>
<dbReference type="InterPro" id="IPR050616">
    <property type="entry name" value="CPA3_Na-H_Antiporter_A"/>
</dbReference>
<keyword evidence="5 9" id="KW-0812">Transmembrane</keyword>
<feature type="transmembrane region" description="Helical" evidence="10">
    <location>
        <begin position="78"/>
        <end position="95"/>
    </location>
</feature>
<dbReference type="Pfam" id="PF20501">
    <property type="entry name" value="MbhE"/>
    <property type="match status" value="1"/>
</dbReference>
<keyword evidence="3" id="KW-0050">Antiport</keyword>
<dbReference type="GO" id="GO:0006811">
    <property type="term" value="P:monoatomic ion transport"/>
    <property type="evidence" value="ECO:0007669"/>
    <property type="project" value="UniProtKB-KW"/>
</dbReference>
<keyword evidence="4" id="KW-1003">Cell membrane</keyword>
<feature type="transmembrane region" description="Helical" evidence="10">
    <location>
        <begin position="240"/>
        <end position="256"/>
    </location>
</feature>
<dbReference type="NCBIfam" id="NF009287">
    <property type="entry name" value="PRK12647.1"/>
    <property type="match status" value="1"/>
</dbReference>
<dbReference type="InterPro" id="IPR046806">
    <property type="entry name" value="MrpA_C/MbhE"/>
</dbReference>
<feature type="transmembrane region" description="Helical" evidence="10">
    <location>
        <begin position="320"/>
        <end position="341"/>
    </location>
</feature>